<dbReference type="GO" id="GO:0016853">
    <property type="term" value="F:isomerase activity"/>
    <property type="evidence" value="ECO:0007669"/>
    <property type="project" value="TreeGrafter"/>
</dbReference>
<dbReference type="Gene3D" id="3.10.310.10">
    <property type="entry name" value="Diaminopimelate Epimerase, Chain A, domain 1"/>
    <property type="match status" value="2"/>
</dbReference>
<dbReference type="PIRSF" id="PIRSF016184">
    <property type="entry name" value="PhzC_PhzF"/>
    <property type="match status" value="1"/>
</dbReference>
<evidence type="ECO:0000256" key="1">
    <source>
        <dbReference type="PIRSR" id="PIRSR016184-1"/>
    </source>
</evidence>
<dbReference type="PANTHER" id="PTHR13774">
    <property type="entry name" value="PHENAZINE BIOSYNTHESIS PROTEIN"/>
    <property type="match status" value="1"/>
</dbReference>
<comment type="caution">
    <text evidence="2">The sequence shown here is derived from an EMBL/GenBank/DDBJ whole genome shotgun (WGS) entry which is preliminary data.</text>
</comment>
<proteinExistence type="predicted"/>
<reference evidence="2" key="1">
    <citation type="submission" date="2023-10" db="EMBL/GenBank/DDBJ databases">
        <authorList>
            <person name="Hackl T."/>
        </authorList>
    </citation>
    <scope>NUCLEOTIDE SEQUENCE</scope>
</reference>
<sequence length="297" mass="32005">MSLTFTTLDVFTSTRFRGNPLAIVQVPTGTDLSQEQKQLIAREFNFSETVFLHEQTDADVKARNARIDIFTPYAEVPFAGHPTIGTSTYLAQHLKLDSAKTLITKAGPLPFKALGDGAQLAVAHDVHIHNRPFADTEFGHYPVVGIVKGMTFILANQPDLEALAKPTENLLGSIAGVYTSHGALDEGFRVGIVVSYFFVDLGTDADGTRKLRTRSLGSREDPATGSAASALCSFLSLTERDGPLVRRYAITQGVEMGRQSEISVQVTVNGARTGVEEVLLSGTAVKVMEGKVDIPQV</sequence>
<dbReference type="Proteomes" id="UP001295740">
    <property type="component" value="Unassembled WGS sequence"/>
</dbReference>
<feature type="active site" evidence="1">
    <location>
        <position position="48"/>
    </location>
</feature>
<keyword evidence="3" id="KW-1185">Reference proteome</keyword>
<dbReference type="AlphaFoldDB" id="A0AAI8VVI7"/>
<dbReference type="EMBL" id="CAUWAG010000018">
    <property type="protein sequence ID" value="CAJ2511415.1"/>
    <property type="molecule type" value="Genomic_DNA"/>
</dbReference>
<dbReference type="SUPFAM" id="SSF54506">
    <property type="entry name" value="Diaminopimelate epimerase-like"/>
    <property type="match status" value="1"/>
</dbReference>
<accession>A0AAI8VVI7</accession>
<dbReference type="GO" id="GO:0005737">
    <property type="term" value="C:cytoplasm"/>
    <property type="evidence" value="ECO:0007669"/>
    <property type="project" value="TreeGrafter"/>
</dbReference>
<dbReference type="InterPro" id="IPR003719">
    <property type="entry name" value="Phenazine_PhzF-like"/>
</dbReference>
<dbReference type="NCBIfam" id="TIGR00654">
    <property type="entry name" value="PhzF_family"/>
    <property type="match status" value="1"/>
</dbReference>
<dbReference type="PANTHER" id="PTHR13774:SF32">
    <property type="entry name" value="ANTISENSE-ENHANCING SEQUENCE 1"/>
    <property type="match status" value="1"/>
</dbReference>
<dbReference type="Pfam" id="PF02567">
    <property type="entry name" value="PhzC-PhzF"/>
    <property type="match status" value="2"/>
</dbReference>
<organism evidence="2 3">
    <name type="scientific">Anthostomella pinea</name>
    <dbReference type="NCBI Taxonomy" id="933095"/>
    <lineage>
        <taxon>Eukaryota</taxon>
        <taxon>Fungi</taxon>
        <taxon>Dikarya</taxon>
        <taxon>Ascomycota</taxon>
        <taxon>Pezizomycotina</taxon>
        <taxon>Sordariomycetes</taxon>
        <taxon>Xylariomycetidae</taxon>
        <taxon>Xylariales</taxon>
        <taxon>Xylariaceae</taxon>
        <taxon>Anthostomella</taxon>
    </lineage>
</organism>
<evidence type="ECO:0000313" key="2">
    <source>
        <dbReference type="EMBL" id="CAJ2511415.1"/>
    </source>
</evidence>
<evidence type="ECO:0000313" key="3">
    <source>
        <dbReference type="Proteomes" id="UP001295740"/>
    </source>
</evidence>
<gene>
    <name evidence="2" type="ORF">KHLLAP_LOCUS11883</name>
</gene>
<name>A0AAI8VVI7_9PEZI</name>
<protein>
    <submittedName>
        <fullName evidence="2">Uu.00g070400.m01.CDS01</fullName>
    </submittedName>
</protein>